<dbReference type="PANTHER" id="PTHR43731">
    <property type="entry name" value="RHOMBOID PROTEASE"/>
    <property type="match status" value="1"/>
</dbReference>
<dbReference type="InterPro" id="IPR022764">
    <property type="entry name" value="Peptidase_S54_rhomboid_dom"/>
</dbReference>
<dbReference type="GO" id="GO:0004252">
    <property type="term" value="F:serine-type endopeptidase activity"/>
    <property type="evidence" value="ECO:0007669"/>
    <property type="project" value="InterPro"/>
</dbReference>
<dbReference type="InterPro" id="IPR050925">
    <property type="entry name" value="Rhomboid_protease_S54"/>
</dbReference>
<feature type="transmembrane region" description="Helical" evidence="7">
    <location>
        <begin position="238"/>
        <end position="258"/>
    </location>
</feature>
<organism evidence="9">
    <name type="scientific">Providencia stuartii</name>
    <dbReference type="NCBI Taxonomy" id="588"/>
    <lineage>
        <taxon>Bacteria</taxon>
        <taxon>Pseudomonadati</taxon>
        <taxon>Pseudomonadota</taxon>
        <taxon>Gammaproteobacteria</taxon>
        <taxon>Enterobacterales</taxon>
        <taxon>Morganellaceae</taxon>
        <taxon>Providencia</taxon>
    </lineage>
</organism>
<comment type="similarity">
    <text evidence="2">Belongs to the peptidase S54 family.</text>
</comment>
<feature type="transmembrane region" description="Helical" evidence="7">
    <location>
        <begin position="108"/>
        <end position="127"/>
    </location>
</feature>
<feature type="transmembrane region" description="Helical" evidence="7">
    <location>
        <begin position="191"/>
        <end position="207"/>
    </location>
</feature>
<keyword evidence="9" id="KW-0645">Protease</keyword>
<evidence type="ECO:0000256" key="6">
    <source>
        <dbReference type="ARBA" id="ARBA00023136"/>
    </source>
</evidence>
<keyword evidence="3 7" id="KW-0812">Transmembrane</keyword>
<comment type="caution">
    <text evidence="9">The sequence shown here is derived from an EMBL/GenBank/DDBJ whole genome shotgun (WGS) entry which is preliminary data.</text>
</comment>
<feature type="transmembrane region" description="Helical" evidence="7">
    <location>
        <begin position="147"/>
        <end position="171"/>
    </location>
</feature>
<sequence>MSEQPNYTPPASKPRISLKAMALTLILVLFNIAVYFYQIAFASPLESRESNLLLFGANIYQLSLTGDWWRYPISMILHSDAMHIGFNSLALLVIGIECERVYGKFKLLSIYIISGIGAALFSAYWQYQESLKAVDSFSLYMPINNTVYITIGVGASGAIMGLAAASVIYLLKTINSPDVPDIENAKLKRQLYNIIAMIALTLVNGMQSGVDNAAHVGGAVIGALVSLGYVISAKKSYLIDLLITAIAAALLIFAIYSISFSTDEDLLFEREFIYQEIQKEVTGANQ</sequence>
<dbReference type="Pfam" id="PF01694">
    <property type="entry name" value="Rhomboid"/>
    <property type="match status" value="1"/>
</dbReference>
<name>A0AAI9DBV5_PROST</name>
<feature type="transmembrane region" description="Helical" evidence="7">
    <location>
        <begin position="75"/>
        <end position="96"/>
    </location>
</feature>
<protein>
    <submittedName>
        <fullName evidence="9">Rhomboid family intramembrane serine protease</fullName>
    </submittedName>
</protein>
<evidence type="ECO:0000256" key="2">
    <source>
        <dbReference type="ARBA" id="ARBA00009045"/>
    </source>
</evidence>
<dbReference type="Gene3D" id="1.20.1540.10">
    <property type="entry name" value="Rhomboid-like"/>
    <property type="match status" value="1"/>
</dbReference>
<keyword evidence="6 7" id="KW-0472">Membrane</keyword>
<feature type="transmembrane region" description="Helical" evidence="7">
    <location>
        <begin position="20"/>
        <end position="40"/>
    </location>
</feature>
<dbReference type="AlphaFoldDB" id="A0AAI9DBV5"/>
<evidence type="ECO:0000256" key="1">
    <source>
        <dbReference type="ARBA" id="ARBA00004141"/>
    </source>
</evidence>
<dbReference type="InterPro" id="IPR035952">
    <property type="entry name" value="Rhomboid-like_sf"/>
</dbReference>
<dbReference type="RefSeq" id="WP_140186358.1">
    <property type="nucleotide sequence ID" value="NZ_VAUE01000009.1"/>
</dbReference>
<evidence type="ECO:0000256" key="3">
    <source>
        <dbReference type="ARBA" id="ARBA00022692"/>
    </source>
</evidence>
<keyword evidence="4" id="KW-0378">Hydrolase</keyword>
<evidence type="ECO:0000313" key="9">
    <source>
        <dbReference type="EMBL" id="EMJ5134093.1"/>
    </source>
</evidence>
<evidence type="ECO:0000259" key="8">
    <source>
        <dbReference type="Pfam" id="PF01694"/>
    </source>
</evidence>
<feature type="transmembrane region" description="Helical" evidence="7">
    <location>
        <begin position="213"/>
        <end position="231"/>
    </location>
</feature>
<accession>A0AAI9DBV5</accession>
<comment type="subcellular location">
    <subcellularLocation>
        <location evidence="1">Membrane</location>
        <topology evidence="1">Multi-pass membrane protein</topology>
    </subcellularLocation>
</comment>
<dbReference type="GO" id="GO:0016020">
    <property type="term" value="C:membrane"/>
    <property type="evidence" value="ECO:0007669"/>
    <property type="project" value="UniProtKB-SubCell"/>
</dbReference>
<feature type="domain" description="Peptidase S54 rhomboid" evidence="8">
    <location>
        <begin position="66"/>
        <end position="227"/>
    </location>
</feature>
<proteinExistence type="inferred from homology"/>
<gene>
    <name evidence="9" type="ORF">RG298_001805</name>
</gene>
<evidence type="ECO:0000256" key="4">
    <source>
        <dbReference type="ARBA" id="ARBA00022801"/>
    </source>
</evidence>
<dbReference type="GO" id="GO:0006508">
    <property type="term" value="P:proteolysis"/>
    <property type="evidence" value="ECO:0007669"/>
    <property type="project" value="UniProtKB-KW"/>
</dbReference>
<dbReference type="PANTHER" id="PTHR43731:SF14">
    <property type="entry name" value="PRESENILIN-ASSOCIATED RHOMBOID-LIKE PROTEIN, MITOCHONDRIAL"/>
    <property type="match status" value="1"/>
</dbReference>
<dbReference type="SUPFAM" id="SSF144091">
    <property type="entry name" value="Rhomboid-like"/>
    <property type="match status" value="1"/>
</dbReference>
<keyword evidence="5 7" id="KW-1133">Transmembrane helix</keyword>
<evidence type="ECO:0000256" key="5">
    <source>
        <dbReference type="ARBA" id="ARBA00022989"/>
    </source>
</evidence>
<evidence type="ECO:0000256" key="7">
    <source>
        <dbReference type="SAM" id="Phobius"/>
    </source>
</evidence>
<dbReference type="EMBL" id="ABMABF030000005">
    <property type="protein sequence ID" value="EMJ5134093.1"/>
    <property type="molecule type" value="Genomic_DNA"/>
</dbReference>
<reference evidence="9" key="1">
    <citation type="submission" date="2024-02" db="EMBL/GenBank/DDBJ databases">
        <authorList>
            <consortium name="Clinical and Environmental Microbiology Branch: Whole genome sequencing antimicrobial resistance pathogens in the healthcare setting"/>
        </authorList>
    </citation>
    <scope>NUCLEOTIDE SEQUENCE</scope>
    <source>
        <strain evidence="9">2021GO-0154</strain>
    </source>
</reference>